<keyword evidence="2" id="KW-0732">Signal</keyword>
<sequence length="339" mass="35611">MTIVSWSTVLFVFITGISSEYCQPSSGSLRGFDCPCDGDMFNFYCDYSKKYCCELQLTSNNRYKCCTFEQKYGAVLGVGIGAGVLIIITSTICCCVCKQKAQNSSTIASTPRATTPPAGSYPTGATLPPQSGPAGSYPTGATLPPQSGPAGSYPTGATLPPQSGPAGSYPKGATLPPQSGPGSYPEQGVLEMAPYPCYPPQAGMSGMAPYPQPSGPGMIPYQQPGGPGMTPYPQPGGPGMTPYSQAGMSGVSSQQQGMSSIAPYHSTQYPSHIYSAHGGQTQFQQQHPQGNTTTSPAAYDAHLPPPPSYEQYGLRRCTALQDDLVDWSVCLEDPPRIVF</sequence>
<feature type="signal peptide" evidence="2">
    <location>
        <begin position="1"/>
        <end position="19"/>
    </location>
</feature>
<evidence type="ECO:0000313" key="4">
    <source>
        <dbReference type="Proteomes" id="UP000749559"/>
    </source>
</evidence>
<protein>
    <submittedName>
        <fullName evidence="3">Uncharacterized protein</fullName>
    </submittedName>
</protein>
<feature type="chain" id="PRO_5035945380" evidence="2">
    <location>
        <begin position="20"/>
        <end position="339"/>
    </location>
</feature>
<reference evidence="3" key="1">
    <citation type="submission" date="2022-03" db="EMBL/GenBank/DDBJ databases">
        <authorList>
            <person name="Martin C."/>
        </authorList>
    </citation>
    <scope>NUCLEOTIDE SEQUENCE</scope>
</reference>
<comment type="caution">
    <text evidence="3">The sequence shown here is derived from an EMBL/GenBank/DDBJ whole genome shotgun (WGS) entry which is preliminary data.</text>
</comment>
<accession>A0A8S4NWN4</accession>
<dbReference type="Proteomes" id="UP000749559">
    <property type="component" value="Unassembled WGS sequence"/>
</dbReference>
<dbReference type="EMBL" id="CAIIXF020000005">
    <property type="protein sequence ID" value="CAH1785215.1"/>
    <property type="molecule type" value="Genomic_DNA"/>
</dbReference>
<evidence type="ECO:0000313" key="3">
    <source>
        <dbReference type="EMBL" id="CAH1785215.1"/>
    </source>
</evidence>
<keyword evidence="4" id="KW-1185">Reference proteome</keyword>
<gene>
    <name evidence="3" type="ORF">OFUS_LOCUS11311</name>
</gene>
<name>A0A8S4NWN4_OWEFU</name>
<evidence type="ECO:0000256" key="1">
    <source>
        <dbReference type="SAM" id="MobiDB-lite"/>
    </source>
</evidence>
<organism evidence="3 4">
    <name type="scientific">Owenia fusiformis</name>
    <name type="common">Polychaete worm</name>
    <dbReference type="NCBI Taxonomy" id="6347"/>
    <lineage>
        <taxon>Eukaryota</taxon>
        <taxon>Metazoa</taxon>
        <taxon>Spiralia</taxon>
        <taxon>Lophotrochozoa</taxon>
        <taxon>Annelida</taxon>
        <taxon>Polychaeta</taxon>
        <taxon>Sedentaria</taxon>
        <taxon>Canalipalpata</taxon>
        <taxon>Sabellida</taxon>
        <taxon>Oweniida</taxon>
        <taxon>Oweniidae</taxon>
        <taxon>Owenia</taxon>
    </lineage>
</organism>
<evidence type="ECO:0000256" key="2">
    <source>
        <dbReference type="SAM" id="SignalP"/>
    </source>
</evidence>
<feature type="region of interest" description="Disordered" evidence="1">
    <location>
        <begin position="107"/>
        <end position="184"/>
    </location>
</feature>
<dbReference type="AlphaFoldDB" id="A0A8S4NWN4"/>
<proteinExistence type="predicted"/>